<evidence type="ECO:0000313" key="1">
    <source>
        <dbReference type="EMBL" id="AWM40595.1"/>
    </source>
</evidence>
<organism evidence="1 2">
    <name type="scientific">Gemmata obscuriglobus</name>
    <dbReference type="NCBI Taxonomy" id="114"/>
    <lineage>
        <taxon>Bacteria</taxon>
        <taxon>Pseudomonadati</taxon>
        <taxon>Planctomycetota</taxon>
        <taxon>Planctomycetia</taxon>
        <taxon>Gemmatales</taxon>
        <taxon>Gemmataceae</taxon>
        <taxon>Gemmata</taxon>
    </lineage>
</organism>
<evidence type="ECO:0000313" key="2">
    <source>
        <dbReference type="Proteomes" id="UP000245802"/>
    </source>
</evidence>
<dbReference type="RefSeq" id="WP_109571291.1">
    <property type="nucleotide sequence ID" value="NZ_CP025958.1"/>
</dbReference>
<accession>A0A2Z3HC88</accession>
<reference evidence="1 2" key="1">
    <citation type="submission" date="2018-01" db="EMBL/GenBank/DDBJ databases">
        <title>G. obscuriglobus.</title>
        <authorList>
            <person name="Franke J."/>
            <person name="Blomberg W."/>
            <person name="Selmecki A."/>
        </authorList>
    </citation>
    <scope>NUCLEOTIDE SEQUENCE [LARGE SCALE GENOMIC DNA]</scope>
    <source>
        <strain evidence="1 2">DSM 5831</strain>
    </source>
</reference>
<sequence length="376" mass="40861">MTAAPPNTRFAFRTRGATAPGHRERSSAAALAIGFVATVVVQFGIGQAVRSAPEAFSDPLYHDKRERLRAHPAGAPAGAGRPFALLFLGSSRTYDAVNAGAAAAALTHDLGRPVAAFDFATSGAGPVTLALHLRRLLADGVAPDAVVIEVHPAFLASQVWPPFETCWLRPIRLRPGETSLARDLGFPTDAPGAHGPRGRLLAGYEYRTHLLERYCPELSPLPYRLTSGPETDRHGFVRVPDLLPRQRERLRAWTREQYAPCWTGYSPGGCALAALRDALGTCRAVGVRTALLVTPESAEFRNWYAEPGRARIAPLLNELAREFEAPFVDAREWLPDDLIADGHHLTGTGADVFTERLVRDALAPWLRAQEGANHER</sequence>
<dbReference type="KEGG" id="gog:C1280_28845"/>
<protein>
    <submittedName>
        <fullName evidence="1">Uncharacterized protein</fullName>
    </submittedName>
</protein>
<proteinExistence type="predicted"/>
<keyword evidence="2" id="KW-1185">Reference proteome</keyword>
<dbReference type="AlphaFoldDB" id="A0A2Z3HC88"/>
<gene>
    <name evidence="1" type="ORF">C1280_28845</name>
</gene>
<name>A0A2Z3HC88_9BACT</name>
<dbReference type="SUPFAM" id="SSF52266">
    <property type="entry name" value="SGNH hydrolase"/>
    <property type="match status" value="1"/>
</dbReference>
<dbReference type="EMBL" id="CP025958">
    <property type="protein sequence ID" value="AWM40595.1"/>
    <property type="molecule type" value="Genomic_DNA"/>
</dbReference>
<dbReference type="OrthoDB" id="267781at2"/>
<dbReference type="Proteomes" id="UP000245802">
    <property type="component" value="Chromosome"/>
</dbReference>